<dbReference type="Proteomes" id="UP000499080">
    <property type="component" value="Unassembled WGS sequence"/>
</dbReference>
<protein>
    <submittedName>
        <fullName evidence="1">Uncharacterized protein</fullName>
    </submittedName>
</protein>
<gene>
    <name evidence="1" type="ORF">AVEN_171841_1</name>
</gene>
<reference evidence="1 2" key="1">
    <citation type="journal article" date="2019" name="Sci. Rep.">
        <title>Orb-weaving spider Araneus ventricosus genome elucidates the spidroin gene catalogue.</title>
        <authorList>
            <person name="Kono N."/>
            <person name="Nakamura H."/>
            <person name="Ohtoshi R."/>
            <person name="Moran D.A.P."/>
            <person name="Shinohara A."/>
            <person name="Yoshida Y."/>
            <person name="Fujiwara M."/>
            <person name="Mori M."/>
            <person name="Tomita M."/>
            <person name="Arakawa K."/>
        </authorList>
    </citation>
    <scope>NUCLEOTIDE SEQUENCE [LARGE SCALE GENOMIC DNA]</scope>
</reference>
<dbReference type="EMBL" id="BGPR01000818">
    <property type="protein sequence ID" value="GBM36722.1"/>
    <property type="molecule type" value="Genomic_DNA"/>
</dbReference>
<organism evidence="1 2">
    <name type="scientific">Araneus ventricosus</name>
    <name type="common">Orbweaver spider</name>
    <name type="synonym">Epeira ventricosa</name>
    <dbReference type="NCBI Taxonomy" id="182803"/>
    <lineage>
        <taxon>Eukaryota</taxon>
        <taxon>Metazoa</taxon>
        <taxon>Ecdysozoa</taxon>
        <taxon>Arthropoda</taxon>
        <taxon>Chelicerata</taxon>
        <taxon>Arachnida</taxon>
        <taxon>Araneae</taxon>
        <taxon>Araneomorphae</taxon>
        <taxon>Entelegynae</taxon>
        <taxon>Araneoidea</taxon>
        <taxon>Araneidae</taxon>
        <taxon>Araneus</taxon>
    </lineage>
</organism>
<evidence type="ECO:0000313" key="1">
    <source>
        <dbReference type="EMBL" id="GBM36722.1"/>
    </source>
</evidence>
<keyword evidence="2" id="KW-1185">Reference proteome</keyword>
<accession>A0A4Y2F584</accession>
<sequence length="91" mass="10678">MNHEINKSLTNNGKSTAHATYLYNLWEMWRLDVHMKDADACEYHFVFPALAQQGLTLIAFSSQNLIESDTDDGCTRRMFQKTRFTHPRRLK</sequence>
<proteinExistence type="predicted"/>
<dbReference type="AlphaFoldDB" id="A0A4Y2F584"/>
<comment type="caution">
    <text evidence="1">The sequence shown here is derived from an EMBL/GenBank/DDBJ whole genome shotgun (WGS) entry which is preliminary data.</text>
</comment>
<evidence type="ECO:0000313" key="2">
    <source>
        <dbReference type="Proteomes" id="UP000499080"/>
    </source>
</evidence>
<name>A0A4Y2F584_ARAVE</name>